<evidence type="ECO:0000259" key="3">
    <source>
        <dbReference type="PROSITE" id="PS50887"/>
    </source>
</evidence>
<dbReference type="Proteomes" id="UP000324896">
    <property type="component" value="Unassembled WGS sequence"/>
</dbReference>
<reference evidence="6 10" key="3">
    <citation type="submission" date="2019-03" db="EMBL/GenBank/DDBJ databases">
        <title>Deep subsurface shale carbon reservoir microbial communities from Ohio and West Virginia, USA.</title>
        <authorList>
            <person name="Wrighton K."/>
        </authorList>
    </citation>
    <scope>NUCLEOTIDE SEQUENCE [LARGE SCALE GENOMIC DNA]</scope>
    <source>
        <strain evidence="6 10">UTICA-S4D12</strain>
    </source>
</reference>
<dbReference type="Gene3D" id="3.20.20.450">
    <property type="entry name" value="EAL domain"/>
    <property type="match status" value="1"/>
</dbReference>
<evidence type="ECO:0000259" key="2">
    <source>
        <dbReference type="PROSITE" id="PS50883"/>
    </source>
</evidence>
<name>A0A1G6MZZ8_9FIRM</name>
<keyword evidence="1" id="KW-0812">Transmembrane</keyword>
<dbReference type="Proteomes" id="UP000295472">
    <property type="component" value="Unassembled WGS sequence"/>
</dbReference>
<evidence type="ECO:0000313" key="4">
    <source>
        <dbReference type="EMBL" id="PXV67616.1"/>
    </source>
</evidence>
<dbReference type="Proteomes" id="UP000295758">
    <property type="component" value="Unassembled WGS sequence"/>
</dbReference>
<feature type="domain" description="GGDEF" evidence="3">
    <location>
        <begin position="154"/>
        <end position="286"/>
    </location>
</feature>
<evidence type="ECO:0000313" key="6">
    <source>
        <dbReference type="EMBL" id="TDS32926.1"/>
    </source>
</evidence>
<dbReference type="GO" id="GO:0071111">
    <property type="term" value="F:cyclic-guanylate-specific phosphodiesterase activity"/>
    <property type="evidence" value="ECO:0007669"/>
    <property type="project" value="InterPro"/>
</dbReference>
<dbReference type="PANTHER" id="PTHR33121">
    <property type="entry name" value="CYCLIC DI-GMP PHOSPHODIESTERASE PDEF"/>
    <property type="match status" value="1"/>
</dbReference>
<dbReference type="PROSITE" id="PS50883">
    <property type="entry name" value="EAL"/>
    <property type="match status" value="1"/>
</dbReference>
<dbReference type="SMART" id="SM00052">
    <property type="entry name" value="EAL"/>
    <property type="match status" value="1"/>
</dbReference>
<gene>
    <name evidence="6" type="ORF">BY453_10667</name>
    <name evidence="7" type="ORF">C7954_11317</name>
    <name evidence="4" type="ORF">C8C78_10752</name>
    <name evidence="5" type="ORF">SAMN04488597_11013</name>
</gene>
<dbReference type="InterPro" id="IPR035919">
    <property type="entry name" value="EAL_sf"/>
</dbReference>
<feature type="domain" description="EAL" evidence="2">
    <location>
        <begin position="296"/>
        <end position="551"/>
    </location>
</feature>
<evidence type="ECO:0000313" key="10">
    <source>
        <dbReference type="Proteomes" id="UP000295758"/>
    </source>
</evidence>
<dbReference type="SUPFAM" id="SSF141868">
    <property type="entry name" value="EAL domain-like"/>
    <property type="match status" value="1"/>
</dbReference>
<dbReference type="RefSeq" id="WP_089723097.1">
    <property type="nucleotide sequence ID" value="NZ_FMYT01000010.1"/>
</dbReference>
<accession>A0A1G6MZZ8</accession>
<evidence type="ECO:0000313" key="9">
    <source>
        <dbReference type="Proteomes" id="UP000295472"/>
    </source>
</evidence>
<organism evidence="5 11">
    <name type="scientific">Halanaerobium congolense</name>
    <dbReference type="NCBI Taxonomy" id="54121"/>
    <lineage>
        <taxon>Bacteria</taxon>
        <taxon>Bacillati</taxon>
        <taxon>Bacillota</taxon>
        <taxon>Clostridia</taxon>
        <taxon>Halanaerobiales</taxon>
        <taxon>Halanaerobiaceae</taxon>
        <taxon>Halanaerobium</taxon>
    </lineage>
</organism>
<dbReference type="InterPro" id="IPR050706">
    <property type="entry name" value="Cyclic-di-GMP_PDE-like"/>
</dbReference>
<dbReference type="EMBL" id="QICM01000007">
    <property type="protein sequence ID" value="PXV67616.1"/>
    <property type="molecule type" value="Genomic_DNA"/>
</dbReference>
<sequence length="556" mass="64933">MIKRQEIYLKLKYLKNRTVLLISAIFLLITFITFFVYQSGGTRFSYTYLVYIPIILAAYFYNIKGGLLAALIGGLFLGPLMPLNTETMVMQSFENWFFRMLLFMIIGSFSGALFSFLESQIEEINKIAYYYQETGLANLIKMKSDLEAKIENDGDFYLIIININNFLDIYKLIGFTNFSNYINKFVEHIRDFKNIKDSIYQLNENKYGLTIDKNKVDNFEFFLKEFVIYLEQAIDFKHVSIFNEITLGISTSPEQSQIADELINQSFLALEKAAEKRINYWIYEEQEKDLEYSDSNIEILAQVKNSITEDNFELYYQPKINLRTNEIEAFEALIRWHHPEKGFLTPDRFISIVEQSSLIESLTNWVIKEAAADLNIYKEKIKASQINLAINISARNLQQPEFTDNLIKVLRQEGVDPCQLRLEITETELMLDIKENIKKLKRLKDHGIQIYLDDFGKGYSSLKYLKELPVDFIKIDGYFIRSISIEESAENIIYSIINMAHALDLKVVAEGVENQIQLDFLNDLGCDFAQGYYFARPGSKEKIIHWIKNNNYYILK</sequence>
<dbReference type="CDD" id="cd01948">
    <property type="entry name" value="EAL"/>
    <property type="match status" value="1"/>
</dbReference>
<dbReference type="EMBL" id="FMYT01000010">
    <property type="protein sequence ID" value="SDC60804.1"/>
    <property type="molecule type" value="Genomic_DNA"/>
</dbReference>
<reference evidence="4 8" key="2">
    <citation type="submission" date="2018-04" db="EMBL/GenBank/DDBJ databases">
        <title>Subsurface microbial communities from deep shales in Ohio and West Virginia, USA.</title>
        <authorList>
            <person name="Wrighton K."/>
        </authorList>
    </citation>
    <scope>NUCLEOTIDE SEQUENCE [LARGE SCALE GENOMIC DNA]</scope>
    <source>
        <strain evidence="7 9">DSMZ 11287</strain>
        <strain evidence="4 8">MSL28</strain>
    </source>
</reference>
<dbReference type="PROSITE" id="PS50887">
    <property type="entry name" value="GGDEF"/>
    <property type="match status" value="1"/>
</dbReference>
<keyword evidence="1" id="KW-0472">Membrane</keyword>
<dbReference type="SUPFAM" id="SSF55073">
    <property type="entry name" value="Nucleotide cyclase"/>
    <property type="match status" value="1"/>
</dbReference>
<proteinExistence type="predicted"/>
<feature type="transmembrane region" description="Helical" evidence="1">
    <location>
        <begin position="66"/>
        <end position="84"/>
    </location>
</feature>
<dbReference type="SMART" id="SM00267">
    <property type="entry name" value="GGDEF"/>
    <property type="match status" value="1"/>
</dbReference>
<dbReference type="InterPro" id="IPR043128">
    <property type="entry name" value="Rev_trsase/Diguanyl_cyclase"/>
</dbReference>
<evidence type="ECO:0000313" key="11">
    <source>
        <dbReference type="Proteomes" id="UP000324896"/>
    </source>
</evidence>
<evidence type="ECO:0000313" key="8">
    <source>
        <dbReference type="Proteomes" id="UP000247389"/>
    </source>
</evidence>
<dbReference type="EMBL" id="SOEF01000013">
    <property type="protein sequence ID" value="TDX44343.1"/>
    <property type="molecule type" value="Genomic_DNA"/>
</dbReference>
<dbReference type="InterPro" id="IPR001633">
    <property type="entry name" value="EAL_dom"/>
</dbReference>
<evidence type="ECO:0000313" key="5">
    <source>
        <dbReference type="EMBL" id="SDC60804.1"/>
    </source>
</evidence>
<dbReference type="EMBL" id="SOAA01000006">
    <property type="protein sequence ID" value="TDS32926.1"/>
    <property type="molecule type" value="Genomic_DNA"/>
</dbReference>
<dbReference type="Pfam" id="PF00990">
    <property type="entry name" value="GGDEF"/>
    <property type="match status" value="1"/>
</dbReference>
<dbReference type="Pfam" id="PF00563">
    <property type="entry name" value="EAL"/>
    <property type="match status" value="1"/>
</dbReference>
<evidence type="ECO:0000313" key="7">
    <source>
        <dbReference type="EMBL" id="TDX44343.1"/>
    </source>
</evidence>
<dbReference type="GeneID" id="57012605"/>
<reference evidence="5 11" key="1">
    <citation type="submission" date="2016-10" db="EMBL/GenBank/DDBJ databases">
        <authorList>
            <person name="Varghese N."/>
            <person name="Submissions S."/>
        </authorList>
    </citation>
    <scope>NUCLEOTIDE SEQUENCE [LARGE SCALE GENOMIC DNA]</scope>
    <source>
        <strain evidence="5 11">WG10</strain>
    </source>
</reference>
<dbReference type="InterPro" id="IPR029787">
    <property type="entry name" value="Nucleotide_cyclase"/>
</dbReference>
<dbReference type="Gene3D" id="3.30.70.270">
    <property type="match status" value="1"/>
</dbReference>
<protein>
    <submittedName>
        <fullName evidence="4">Diguanylate cyclase/phosphodiesterase</fullName>
    </submittedName>
    <submittedName>
        <fullName evidence="5">EAL domain, c-di-GMP-specific phosphodiesterase class I (Or its enzymatically inactive variant)</fullName>
    </submittedName>
</protein>
<feature type="transmembrane region" description="Helical" evidence="1">
    <location>
        <begin position="20"/>
        <end position="38"/>
    </location>
</feature>
<keyword evidence="1" id="KW-1133">Transmembrane helix</keyword>
<feature type="transmembrane region" description="Helical" evidence="1">
    <location>
        <begin position="96"/>
        <end position="117"/>
    </location>
</feature>
<evidence type="ECO:0000256" key="1">
    <source>
        <dbReference type="SAM" id="Phobius"/>
    </source>
</evidence>
<dbReference type="AlphaFoldDB" id="A0A1G6MZZ8"/>
<dbReference type="Proteomes" id="UP000247389">
    <property type="component" value="Unassembled WGS sequence"/>
</dbReference>
<dbReference type="InterPro" id="IPR000160">
    <property type="entry name" value="GGDEF_dom"/>
</dbReference>
<dbReference type="PANTHER" id="PTHR33121:SF71">
    <property type="entry name" value="OXYGEN SENSOR PROTEIN DOSP"/>
    <property type="match status" value="1"/>
</dbReference>